<dbReference type="EMBL" id="KI546166">
    <property type="protein sequence ID" value="EST42156.1"/>
    <property type="molecule type" value="Genomic_DNA"/>
</dbReference>
<protein>
    <submittedName>
        <fullName evidence="1">Uncharacterized protein</fullName>
    </submittedName>
</protein>
<gene>
    <name evidence="1" type="ORF">SS50377_18463</name>
</gene>
<dbReference type="InterPro" id="IPR036397">
    <property type="entry name" value="RNaseH_sf"/>
</dbReference>
<organism evidence="1">
    <name type="scientific">Spironucleus salmonicida</name>
    <dbReference type="NCBI Taxonomy" id="348837"/>
    <lineage>
        <taxon>Eukaryota</taxon>
        <taxon>Metamonada</taxon>
        <taxon>Diplomonadida</taxon>
        <taxon>Hexamitidae</taxon>
        <taxon>Hexamitinae</taxon>
        <taxon>Spironucleus</taxon>
    </lineage>
</organism>
<accession>V6LEP2</accession>
<sequence length="773" mass="90747">MKAPLIIGVFENENQLNIVKEEINQYFQFIVHKTVYDSSQWILSCYFFSQSIDLQSLRKNFNTIIINPKGITKYPKYITKQQFTICFFHEQEINKIQQEYKEQQNSKHIITFGLVGPQLIFTFISQVDVELFISYLKQFENLVRYNQIQDEEKYYVSMIYCQDIITLGEIKQDFAGKCYYSKENLQKEPFFLCFDIFRALSFTINDNTEIIKQNKIQKQNLQNLQNGKRTGRILFKLSDKQLGMAIYYDLCLLYRKNIMEIKYLWKNEQFYIAGYFNPSVNINAMYYTLKIPVNRYCHTNFDIRKPPSFIDEGIFYSMLFEEDICQKILNYQPKLSQNTILPKIIIMNLTIIQHDQLSYILQSLFADRLQLTAVTSQFGACYIGILFIEKYLPGKRAVDFLKDYGCEFCQQKGEGFKPRAQFLINKLMFSQQNLLLLEANVSSKYEPKIIENSVNIDKLTIKPAIFDNQKTIIIIDFEAYLYRNDIFIASEFAAVFVEDNKIINTFHSLISPSQQQLEILADPRHQQIIKNTTSLTALNHTNVQGNTLNQIIEQFTILTQQYPSFILTAKAPQLEIQILHSINSPFQYKVTDFLTLRPSLTFKSAHSLNREKFYCNTHTKGRQIGLYGQAVHCALDDCVYLSKLLINEPVAETNFFGEFQNNFIISNNLQVQKSFTTKWPELIAPKFVFSCENNEDLTIILSDFQIIFDARYLIKKVEQQDQLLCSMLFVQSDVPLYCCKLFKQGVETRFFNGIENIPQELMFTEHEFQQIYQ</sequence>
<dbReference type="AlphaFoldDB" id="V6LEP2"/>
<proteinExistence type="predicted"/>
<dbReference type="InterPro" id="IPR012337">
    <property type="entry name" value="RNaseH-like_sf"/>
</dbReference>
<dbReference type="VEuPathDB" id="GiardiaDB:SS50377_22349"/>
<name>V6LEP2_9EUKA</name>
<evidence type="ECO:0000313" key="1">
    <source>
        <dbReference type="EMBL" id="EST42156.1"/>
    </source>
</evidence>
<reference evidence="1" key="1">
    <citation type="journal article" date="2014" name="PLoS Genet.">
        <title>The Genome of Spironucleus salmonicida Highlights a Fish Pathogen Adapted to Fluctuating Environments.</title>
        <authorList>
            <person name="Xu F."/>
            <person name="Jerlstrom-Hultqvist J."/>
            <person name="Einarsson E."/>
            <person name="Astvaldsson A."/>
            <person name="Svard S.G."/>
            <person name="Andersson J.O."/>
        </authorList>
    </citation>
    <scope>NUCLEOTIDE SEQUENCE</scope>
</reference>
<dbReference type="GO" id="GO:0003676">
    <property type="term" value="F:nucleic acid binding"/>
    <property type="evidence" value="ECO:0007669"/>
    <property type="project" value="InterPro"/>
</dbReference>
<dbReference type="SUPFAM" id="SSF53098">
    <property type="entry name" value="Ribonuclease H-like"/>
    <property type="match status" value="1"/>
</dbReference>
<dbReference type="Gene3D" id="3.30.420.10">
    <property type="entry name" value="Ribonuclease H-like superfamily/Ribonuclease H"/>
    <property type="match status" value="1"/>
</dbReference>